<comment type="caution">
    <text evidence="2">The sequence shown here is derived from an EMBL/GenBank/DDBJ whole genome shotgun (WGS) entry which is preliminary data.</text>
</comment>
<evidence type="ECO:0000256" key="1">
    <source>
        <dbReference type="SAM" id="Phobius"/>
    </source>
</evidence>
<feature type="transmembrane region" description="Helical" evidence="1">
    <location>
        <begin position="221"/>
        <end position="245"/>
    </location>
</feature>
<dbReference type="Proteomes" id="UP000676386">
    <property type="component" value="Unassembled WGS sequence"/>
</dbReference>
<evidence type="ECO:0000313" key="3">
    <source>
        <dbReference type="Proteomes" id="UP000676386"/>
    </source>
</evidence>
<protein>
    <submittedName>
        <fullName evidence="2">Uncharacterized protein</fullName>
    </submittedName>
</protein>
<dbReference type="EMBL" id="JAGTXB010000022">
    <property type="protein sequence ID" value="MBS0031455.1"/>
    <property type="molecule type" value="Genomic_DNA"/>
</dbReference>
<accession>A0ABS5J8E5</accession>
<sequence>MFSNLAIDVALGLIFIYLLYSLLASVVQELVARIFNSRARLLTKGLRRMLEEEDHSKDLGWFGKFTFFNWFYELGWSIVYFFEPFRHSPFLKKFYTAPSIRNLGKNSAAARPAYISPQIFSQTIVHLLRSSCRAHLEEKAQKDPGTETESPFTFKLTDAQAIRTALTHNYLHLAPDVREHLLQLFEDSRHDVKAFRINMESWFNETMTRTSGWYRKQTQTWLLCIGIGIAALFNVDSIAIARILMKDKNVRTEMVQLASSRAPAYTAITDTLIRKNMLHKDSAFYRTDTSLRVFVKDTSLIGVYAMLRNDAGDARNVLGISRACVIDSSSGHRIMHCGYTHPFQQNGWLIFAGWCITALAISLGAPFWFDLLGKVVKFRTTTPPNDSTTTH</sequence>
<feature type="transmembrane region" description="Helical" evidence="1">
    <location>
        <begin position="6"/>
        <end position="31"/>
    </location>
</feature>
<name>A0ABS5J8E5_9BACT</name>
<keyword evidence="3" id="KW-1185">Reference proteome</keyword>
<reference evidence="2 3" key="1">
    <citation type="submission" date="2021-04" db="EMBL/GenBank/DDBJ databases">
        <title>Chitinophaga sp. nov., isolated from the rhizosphere soil.</title>
        <authorList>
            <person name="He S."/>
        </authorList>
    </citation>
    <scope>NUCLEOTIDE SEQUENCE [LARGE SCALE GENOMIC DNA]</scope>
    <source>
        <strain evidence="2 3">2R12</strain>
    </source>
</reference>
<proteinExistence type="predicted"/>
<keyword evidence="1" id="KW-0812">Transmembrane</keyword>
<keyword evidence="1" id="KW-0472">Membrane</keyword>
<feature type="transmembrane region" description="Helical" evidence="1">
    <location>
        <begin position="348"/>
        <end position="369"/>
    </location>
</feature>
<dbReference type="RefSeq" id="WP_211976615.1">
    <property type="nucleotide sequence ID" value="NZ_CBFHAM010000063.1"/>
</dbReference>
<keyword evidence="1" id="KW-1133">Transmembrane helix</keyword>
<evidence type="ECO:0000313" key="2">
    <source>
        <dbReference type="EMBL" id="MBS0031455.1"/>
    </source>
</evidence>
<organism evidence="2 3">
    <name type="scientific">Chitinophaga hostae</name>
    <dbReference type="NCBI Taxonomy" id="2831022"/>
    <lineage>
        <taxon>Bacteria</taxon>
        <taxon>Pseudomonadati</taxon>
        <taxon>Bacteroidota</taxon>
        <taxon>Chitinophagia</taxon>
        <taxon>Chitinophagales</taxon>
        <taxon>Chitinophagaceae</taxon>
        <taxon>Chitinophaga</taxon>
    </lineage>
</organism>
<gene>
    <name evidence="2" type="ORF">KE626_29265</name>
</gene>